<gene>
    <name evidence="1" type="ORF">PCC6912_19050</name>
</gene>
<comment type="caution">
    <text evidence="1">The sequence shown here is derived from an EMBL/GenBank/DDBJ whole genome shotgun (WGS) entry which is preliminary data.</text>
</comment>
<organism evidence="1 2">
    <name type="scientific">Chlorogloeopsis fritschii PCC 6912</name>
    <dbReference type="NCBI Taxonomy" id="211165"/>
    <lineage>
        <taxon>Bacteria</taxon>
        <taxon>Bacillati</taxon>
        <taxon>Cyanobacteriota</taxon>
        <taxon>Cyanophyceae</taxon>
        <taxon>Nostocales</taxon>
        <taxon>Chlorogloeopsidaceae</taxon>
        <taxon>Chlorogloeopsis</taxon>
    </lineage>
</organism>
<proteinExistence type="predicted"/>
<dbReference type="EMBL" id="RSCJ01000006">
    <property type="protein sequence ID" value="RUR83662.1"/>
    <property type="molecule type" value="Genomic_DNA"/>
</dbReference>
<dbReference type="STRING" id="211165.GCA_000317285_00185"/>
<evidence type="ECO:0008006" key="3">
    <source>
        <dbReference type="Google" id="ProtNLM"/>
    </source>
</evidence>
<accession>A0A3S1FQD7</accession>
<protein>
    <recommendedName>
        <fullName evidence="3">Transposase DDE domain-containing protein</fullName>
    </recommendedName>
</protein>
<keyword evidence="2" id="KW-1185">Reference proteome</keyword>
<dbReference type="AlphaFoldDB" id="A0A3S1FQD7"/>
<dbReference type="PANTHER" id="PTHR30007">
    <property type="entry name" value="PHP DOMAIN PROTEIN"/>
    <property type="match status" value="1"/>
</dbReference>
<reference evidence="1 2" key="1">
    <citation type="journal article" date="2019" name="Genome Biol. Evol.">
        <title>Day and night: Metabolic profiles and evolutionary relationships of six axenic non-marine cyanobacteria.</title>
        <authorList>
            <person name="Will S.E."/>
            <person name="Henke P."/>
            <person name="Boedeker C."/>
            <person name="Huang S."/>
            <person name="Brinkmann H."/>
            <person name="Rohde M."/>
            <person name="Jarek M."/>
            <person name="Friedl T."/>
            <person name="Seufert S."/>
            <person name="Schumacher M."/>
            <person name="Overmann J."/>
            <person name="Neumann-Schaal M."/>
            <person name="Petersen J."/>
        </authorList>
    </citation>
    <scope>NUCLEOTIDE SEQUENCE [LARGE SCALE GENOMIC DNA]</scope>
    <source>
        <strain evidence="1 2">PCC 6912</strain>
    </source>
</reference>
<evidence type="ECO:0000313" key="1">
    <source>
        <dbReference type="EMBL" id="RUR83662.1"/>
    </source>
</evidence>
<name>A0A3S1FQD7_CHLFR</name>
<evidence type="ECO:0000313" key="2">
    <source>
        <dbReference type="Proteomes" id="UP000268857"/>
    </source>
</evidence>
<dbReference type="Proteomes" id="UP000268857">
    <property type="component" value="Unassembled WGS sequence"/>
</dbReference>
<sequence>MKFMVSFVEVVKRNYFDFEVLPRCWVVERTFDWLERYRRARSDSQMLPEVSEAIVYAAMDKLMLNRFVC</sequence>
<dbReference type="PANTHER" id="PTHR30007:SF0">
    <property type="entry name" value="TRANSPOSASE"/>
    <property type="match status" value="1"/>
</dbReference>